<dbReference type="EMBL" id="FNGS01000005">
    <property type="protein sequence ID" value="SDM25897.1"/>
    <property type="molecule type" value="Genomic_DNA"/>
</dbReference>
<accession>A0A1G9RSF3</accession>
<name>A0A1G9RSF3_9BACT</name>
<dbReference type="InterPro" id="IPR032579">
    <property type="entry name" value="Phe_SMUG2-like"/>
</dbReference>
<dbReference type="AlphaFoldDB" id="A0A1G9RSF3"/>
<protein>
    <recommendedName>
        <fullName evidence="1">Uracil-DNA glycosylase-like domain-containing protein</fullName>
    </recommendedName>
</protein>
<proteinExistence type="predicted"/>
<dbReference type="InterPro" id="IPR005122">
    <property type="entry name" value="Uracil-DNA_glycosylase-like"/>
</dbReference>
<keyword evidence="3" id="KW-1185">Reference proteome</keyword>
<gene>
    <name evidence="2" type="ORF">SAMN04488090_3008</name>
</gene>
<reference evidence="2 3" key="1">
    <citation type="submission" date="2016-10" db="EMBL/GenBank/DDBJ databases">
        <authorList>
            <person name="de Groot N.N."/>
        </authorList>
    </citation>
    <scope>NUCLEOTIDE SEQUENCE [LARGE SCALE GENOMIC DNA]</scope>
    <source>
        <strain evidence="2 3">DSM 21668</strain>
    </source>
</reference>
<dbReference type="InterPro" id="IPR036895">
    <property type="entry name" value="Uracil-DNA_glycosylase-like_sf"/>
</dbReference>
<dbReference type="SUPFAM" id="SSF52141">
    <property type="entry name" value="Uracil-DNA glycosylase-like"/>
    <property type="match status" value="1"/>
</dbReference>
<sequence length="244" mass="27751">MYQSKRTSMSFGQNVIRFHEQLAYTGSALPDGIHVINPFAESTPAMDNLRMFAQKYLDDKNPRYLILGINPSRFGAGVTGIPFTDTKRLVSECGIPYSGKQTHEISSVFVYEMIHALGGISDFYSRFYINSPFPLAITKTNSEGRELNYNYYDSAALTEAVYPFIVQSVRQLIDLGIRTDTCFCLGTGKNARFLKQLNNAHGFFRRIVPLEHPRFIMQYKSAEKSRYIEKYKRVLDEVDSDAGS</sequence>
<organism evidence="2 3">
    <name type="scientific">Siphonobacter aquaeclarae</name>
    <dbReference type="NCBI Taxonomy" id="563176"/>
    <lineage>
        <taxon>Bacteria</taxon>
        <taxon>Pseudomonadati</taxon>
        <taxon>Bacteroidota</taxon>
        <taxon>Cytophagia</taxon>
        <taxon>Cytophagales</taxon>
        <taxon>Cytophagaceae</taxon>
        <taxon>Siphonobacter</taxon>
    </lineage>
</organism>
<dbReference type="CDD" id="cd19375">
    <property type="entry name" value="UDG-F3-like_SMUG2"/>
    <property type="match status" value="1"/>
</dbReference>
<evidence type="ECO:0000313" key="3">
    <source>
        <dbReference type="Proteomes" id="UP000198901"/>
    </source>
</evidence>
<dbReference type="Proteomes" id="UP000198901">
    <property type="component" value="Unassembled WGS sequence"/>
</dbReference>
<dbReference type="STRING" id="563176.SAMN04488090_3008"/>
<dbReference type="Pfam" id="PF03167">
    <property type="entry name" value="UDG"/>
    <property type="match status" value="1"/>
</dbReference>
<dbReference type="Gene3D" id="3.40.470.10">
    <property type="entry name" value="Uracil-DNA glycosylase-like domain"/>
    <property type="match status" value="1"/>
</dbReference>
<evidence type="ECO:0000259" key="1">
    <source>
        <dbReference type="Pfam" id="PF03167"/>
    </source>
</evidence>
<feature type="domain" description="Uracil-DNA glycosylase-like" evidence="1">
    <location>
        <begin position="55"/>
        <end position="233"/>
    </location>
</feature>
<evidence type="ECO:0000313" key="2">
    <source>
        <dbReference type="EMBL" id="SDM25897.1"/>
    </source>
</evidence>